<comment type="caution">
    <text evidence="1">The sequence shown here is derived from an EMBL/GenBank/DDBJ whole genome shotgun (WGS) entry which is preliminary data.</text>
</comment>
<dbReference type="EMBL" id="CAGA01000013">
    <property type="protein sequence ID" value="CCE29336.1"/>
    <property type="molecule type" value="Genomic_DNA"/>
</dbReference>
<dbReference type="VEuPathDB" id="FungiDB:CPUR_03029"/>
<dbReference type="Proteomes" id="UP000016801">
    <property type="component" value="Unassembled WGS sequence"/>
</dbReference>
<dbReference type="PANTHER" id="PTHR47186">
    <property type="entry name" value="LEUCINE-RICH REPEAT-CONTAINING PROTEIN 57"/>
    <property type="match status" value="1"/>
</dbReference>
<name>M1W0F0_CLAP2</name>
<evidence type="ECO:0000313" key="2">
    <source>
        <dbReference type="Proteomes" id="UP000016801"/>
    </source>
</evidence>
<dbReference type="InterPro" id="IPR032675">
    <property type="entry name" value="LRR_dom_sf"/>
</dbReference>
<reference evidence="1 2" key="1">
    <citation type="journal article" date="2013" name="PLoS Genet.">
        <title>Plant-symbiotic fungi as chemical engineers: Multi-genome analysis of the Clavicipitaceae reveals dynamics of alkaloid loci.</title>
        <authorList>
            <person name="Schardl C.L."/>
            <person name="Young C.A."/>
            <person name="Hesse U."/>
            <person name="Amyotte S.G."/>
            <person name="Andreeva K."/>
            <person name="Calie P.J."/>
            <person name="Fleetwood D.J."/>
            <person name="Haws D.C."/>
            <person name="Moore N."/>
            <person name="Oeser B."/>
            <person name="Panaccione D.G."/>
            <person name="Schweri K.K."/>
            <person name="Voisey C.R."/>
            <person name="Farman M.L."/>
            <person name="Jaromczyk J.W."/>
            <person name="Roe B.A."/>
            <person name="O'Sullivan D.M."/>
            <person name="Scott B."/>
            <person name="Tudzynski P."/>
            <person name="An Z."/>
            <person name="Arnaoudova E.G."/>
            <person name="Bullock C.T."/>
            <person name="Charlton N.D."/>
            <person name="Chen L."/>
            <person name="Cox M."/>
            <person name="Dinkins R.D."/>
            <person name="Florea S."/>
            <person name="Glenn A.E."/>
            <person name="Gordon A."/>
            <person name="Gueldener U."/>
            <person name="Harris D.R."/>
            <person name="Hollin W."/>
            <person name="Jaromczyk J."/>
            <person name="Johnson R.D."/>
            <person name="Khan A.K."/>
            <person name="Leistner E."/>
            <person name="Leuchtmann A."/>
            <person name="Li C."/>
            <person name="Liu J."/>
            <person name="Liu J."/>
            <person name="Liu M."/>
            <person name="Mace W."/>
            <person name="Machado C."/>
            <person name="Nagabhyru P."/>
            <person name="Pan J."/>
            <person name="Schmid J."/>
            <person name="Sugawara K."/>
            <person name="Steiner U."/>
            <person name="Takach J.E."/>
            <person name="Tanaka E."/>
            <person name="Webb J.S."/>
            <person name="Wilson E.V."/>
            <person name="Wiseman J.L."/>
            <person name="Yoshida R."/>
            <person name="Zeng Z."/>
        </authorList>
    </citation>
    <scope>NUCLEOTIDE SEQUENCE [LARGE SCALE GENOMIC DNA]</scope>
    <source>
        <strain evidence="1 2">20.1</strain>
    </source>
</reference>
<evidence type="ECO:0000313" key="1">
    <source>
        <dbReference type="EMBL" id="CCE29336.1"/>
    </source>
</evidence>
<accession>M1W0F0</accession>
<dbReference type="HOGENOM" id="CLU_308160_0_0_1"/>
<evidence type="ECO:0008006" key="3">
    <source>
        <dbReference type="Google" id="ProtNLM"/>
    </source>
</evidence>
<dbReference type="PANTHER" id="PTHR47186:SF3">
    <property type="entry name" value="OS09G0267800 PROTEIN"/>
    <property type="match status" value="1"/>
</dbReference>
<dbReference type="STRING" id="1111077.M1W0F0"/>
<dbReference type="AlphaFoldDB" id="M1W0F0"/>
<dbReference type="OrthoDB" id="629492at2759"/>
<dbReference type="SUPFAM" id="SSF52047">
    <property type="entry name" value="RNI-like"/>
    <property type="match status" value="2"/>
</dbReference>
<keyword evidence="2" id="KW-1185">Reference proteome</keyword>
<proteinExistence type="predicted"/>
<dbReference type="eggNOG" id="ENOG502S69X">
    <property type="taxonomic scope" value="Eukaryota"/>
</dbReference>
<organism evidence="1 2">
    <name type="scientific">Claviceps purpurea (strain 20.1)</name>
    <name type="common">Ergot fungus</name>
    <name type="synonym">Sphacelia segetum</name>
    <dbReference type="NCBI Taxonomy" id="1111077"/>
    <lineage>
        <taxon>Eukaryota</taxon>
        <taxon>Fungi</taxon>
        <taxon>Dikarya</taxon>
        <taxon>Ascomycota</taxon>
        <taxon>Pezizomycotina</taxon>
        <taxon>Sordariomycetes</taxon>
        <taxon>Hypocreomycetidae</taxon>
        <taxon>Hypocreales</taxon>
        <taxon>Clavicipitaceae</taxon>
        <taxon>Claviceps</taxon>
    </lineage>
</organism>
<gene>
    <name evidence="1" type="ORF">CPUR_03029</name>
</gene>
<protein>
    <recommendedName>
        <fullName evidence="3">F-box domain-containing protein</fullName>
    </recommendedName>
</protein>
<dbReference type="Gene3D" id="3.80.10.10">
    <property type="entry name" value="Ribonuclease Inhibitor"/>
    <property type="match status" value="2"/>
</dbReference>
<sequence length="958" mass="109926">MGSHYVAVKRYQLALEHYRLNAQLWRDMQFAERGRAWRREFLSRDPEPRRSPDPEQLKKMLSWAGDGGARKIVTPENMIITQSLLTLLLDESPCLEYLKIGNLRSEILFPTNGKTWNRLRHFCLERGFYGSLYETPVDGPGGFPCSFLQDAASSLEHLDFTGIPLEWYGSEPFIPFLPKLKTLRINGSDDKRFPFSIYPLSVAFPRLEQLDIGPDIPCFNPEPVSVWRDQREDIWPHLKVLIFQIMLPRYAGPDTARTRSALRFLTCINRGNSLQHLVLELCWACPEIDIFSGIDDLLPDFDIVQDSEFRNLRSFRSSNLSISPEGARNLLSKALQTNQLASFDIVFPLSFYDNHVEHLRGYDWARGATSIQSLGLYALQIDGPPDNLNDQDDHFVARFLATFPNLRTLSISCEFDDEADYVSFLLQILRLTHLETMYMRLVDEKACAQVRQAARDKGVQLLEISDPPQIPRPWSKAWLESGGACLCLCVSKKWACTLTSPPNALLWRDMQFSERRETLPDLKQLKKMLSWAGDGGARKVVIQYKMILTQSMLTLLLDESPCLEYLKIGRLPSEFLFPTNGKTWNRLKYFSLERGWHYGSFYENLVDGPGGFPCSFLQDAASSLEHLDFREIPTEWYDSEPFIPFLPKLTTLRINGSDDERFSFPIYPLSVAFPRLEQLDIGPAVPYLDPKPLSMWRGKRDNIWPHLKVLIFELSSPKEPDSKTERTRSALRFLTCINRGNSLQHLVLELYWASPEIDIFSGGDDLSPDFDIVQDSQFRNLRSFRSTKLSISPEGARSLLSNAIQTEQLTSFDIVFPRYFDDDPVEERHVKHLKGYDWAPGARSIQSLGFYELRIDGPPDQTGHFVARFLATFPNLRKLSIECDFIDEADYASFLLQILRLTHLETMYMRLVDDEACAQVRQAARDKGVQLIELFEPPKMPRPWSKAWLESGGVGAGD</sequence>